<dbReference type="AlphaFoldDB" id="A0A1I1HZS5"/>
<name>A0A1I1HZS5_9FLAO</name>
<proteinExistence type="predicted"/>
<evidence type="ECO:0000313" key="1">
    <source>
        <dbReference type="EMBL" id="SFC26470.1"/>
    </source>
</evidence>
<dbReference type="RefSeq" id="WP_092541833.1">
    <property type="nucleotide sequence ID" value="NZ_FOKV01000003.1"/>
</dbReference>
<gene>
    <name evidence="1" type="ORF">SAMN04487907_103147</name>
</gene>
<evidence type="ECO:0000313" key="2">
    <source>
        <dbReference type="Proteomes" id="UP000199438"/>
    </source>
</evidence>
<organism evidence="1 2">
    <name type="scientific">Zunongwangia mangrovi</name>
    <dbReference type="NCBI Taxonomy" id="1334022"/>
    <lineage>
        <taxon>Bacteria</taxon>
        <taxon>Pseudomonadati</taxon>
        <taxon>Bacteroidota</taxon>
        <taxon>Flavobacteriia</taxon>
        <taxon>Flavobacteriales</taxon>
        <taxon>Flavobacteriaceae</taxon>
        <taxon>Zunongwangia</taxon>
    </lineage>
</organism>
<accession>A0A1I1HZS5</accession>
<reference evidence="2" key="1">
    <citation type="submission" date="2016-10" db="EMBL/GenBank/DDBJ databases">
        <authorList>
            <person name="Varghese N."/>
            <person name="Submissions S."/>
        </authorList>
    </citation>
    <scope>NUCLEOTIDE SEQUENCE [LARGE SCALE GENOMIC DNA]</scope>
    <source>
        <strain evidence="2">DSM 24499</strain>
    </source>
</reference>
<dbReference type="Proteomes" id="UP000199438">
    <property type="component" value="Unassembled WGS sequence"/>
</dbReference>
<keyword evidence="2" id="KW-1185">Reference proteome</keyword>
<dbReference type="STRING" id="1334022.SAMN04487907_103147"/>
<dbReference type="OrthoDB" id="1443302at2"/>
<sequence length="113" mass="13333">MGTTLNKQEKQQVLSTLTYATHKMIKQLEVGKMVGNLDFYQFCEDHFKGGVWLGFITKLNYYHHDYSKLYVKVKCKYLGTKFKITFSMKEITQSDKSKIWQAYNIDISEKVEL</sequence>
<dbReference type="EMBL" id="FOKV01000003">
    <property type="protein sequence ID" value="SFC26470.1"/>
    <property type="molecule type" value="Genomic_DNA"/>
</dbReference>
<protein>
    <submittedName>
        <fullName evidence="1">Uncharacterized protein</fullName>
    </submittedName>
</protein>